<evidence type="ECO:0000256" key="4">
    <source>
        <dbReference type="ARBA" id="ARBA00022927"/>
    </source>
</evidence>
<evidence type="ECO:0000313" key="7">
    <source>
        <dbReference type="Proteomes" id="UP000291822"/>
    </source>
</evidence>
<comment type="subunit">
    <text evidence="1">Monomer.</text>
</comment>
<proteinExistence type="predicted"/>
<dbReference type="Gene3D" id="2.50.20.10">
    <property type="entry name" value="Lipoprotein localisation LolA/LolB/LppX"/>
    <property type="match status" value="1"/>
</dbReference>
<evidence type="ECO:0000256" key="2">
    <source>
        <dbReference type="ARBA" id="ARBA00022448"/>
    </source>
</evidence>
<feature type="compositionally biased region" description="Basic and acidic residues" evidence="5">
    <location>
        <begin position="311"/>
        <end position="331"/>
    </location>
</feature>
<feature type="region of interest" description="Disordered" evidence="5">
    <location>
        <begin position="1"/>
        <end position="21"/>
    </location>
</feature>
<evidence type="ECO:0000256" key="1">
    <source>
        <dbReference type="ARBA" id="ARBA00011245"/>
    </source>
</evidence>
<keyword evidence="3" id="KW-0732">Signal</keyword>
<organism evidence="6 7">
    <name type="scientific">Dyella soli</name>
    <dbReference type="NCBI Taxonomy" id="522319"/>
    <lineage>
        <taxon>Bacteria</taxon>
        <taxon>Pseudomonadati</taxon>
        <taxon>Pseudomonadota</taxon>
        <taxon>Gammaproteobacteria</taxon>
        <taxon>Lysobacterales</taxon>
        <taxon>Rhodanobacteraceae</taxon>
        <taxon>Dyella</taxon>
    </lineage>
</organism>
<dbReference type="SUPFAM" id="SSF89392">
    <property type="entry name" value="Prokaryotic lipoproteins and lipoprotein localization factors"/>
    <property type="match status" value="1"/>
</dbReference>
<dbReference type="Proteomes" id="UP000291822">
    <property type="component" value="Unassembled WGS sequence"/>
</dbReference>
<keyword evidence="7" id="KW-1185">Reference proteome</keyword>
<evidence type="ECO:0000256" key="5">
    <source>
        <dbReference type="SAM" id="MobiDB-lite"/>
    </source>
</evidence>
<dbReference type="EMBL" id="SJTG01000006">
    <property type="protein sequence ID" value="TCI06355.1"/>
    <property type="molecule type" value="Genomic_DNA"/>
</dbReference>
<evidence type="ECO:0000313" key="6">
    <source>
        <dbReference type="EMBL" id="TCI06355.1"/>
    </source>
</evidence>
<reference evidence="6 7" key="1">
    <citation type="submission" date="2019-02" db="EMBL/GenBank/DDBJ databases">
        <title>Dyella amyloliquefaciens sp. nov., isolated from forest soil.</title>
        <authorList>
            <person name="Gao Z.-H."/>
            <person name="Qiu L.-H."/>
        </authorList>
    </citation>
    <scope>NUCLEOTIDE SEQUENCE [LARGE SCALE GENOMIC DNA]</scope>
    <source>
        <strain evidence="6 7">KACC 12747</strain>
    </source>
</reference>
<dbReference type="AlphaFoldDB" id="A0A4R0YNW3"/>
<protein>
    <submittedName>
        <fullName evidence="6">DUF2092 domain-containing protein</fullName>
    </submittedName>
</protein>
<gene>
    <name evidence="6" type="ORF">EZM97_33240</name>
</gene>
<dbReference type="InterPro" id="IPR029046">
    <property type="entry name" value="LolA/LolB/LppX"/>
</dbReference>
<accession>A0A4R0YNW3</accession>
<comment type="caution">
    <text evidence="6">The sequence shown here is derived from an EMBL/GenBank/DDBJ whole genome shotgun (WGS) entry which is preliminary data.</text>
</comment>
<keyword evidence="2" id="KW-0813">Transport</keyword>
<dbReference type="InterPro" id="IPR019207">
    <property type="entry name" value="DUF2092"/>
</dbReference>
<feature type="region of interest" description="Disordered" evidence="5">
    <location>
        <begin position="307"/>
        <end position="331"/>
    </location>
</feature>
<evidence type="ECO:0000256" key="3">
    <source>
        <dbReference type="ARBA" id="ARBA00022729"/>
    </source>
</evidence>
<sequence>MRLSPDAGAARATRGAGGPGVAPALATKPLLHASSLRFARTTPALPLWRGCHGTQPNAVAGGCIMSRQWILPVGLLVAMACVAPVMAQEAHKPVAQSHPQQAPTPAVEPSAVHAIDLMAQKLRSLKSFTVRADATMEEVLDTGQKVTYGGNVTYKIRAPDKFFAAVDSDRKQRSFYYDGSKFTIYAPRMHYYAQKPLTGTVHQLVATAQEKYGVEMPLADLFYWGTDKAPLSAIESATVIGPARINKVECDHLLMHQSGVDWQVWIARDTLLPQKLVIANLDDPTQPEYVATLTWDTTSPLADSDFSFTPKADDHPIKISERAAPAKEASP</sequence>
<dbReference type="Pfam" id="PF09865">
    <property type="entry name" value="DUF2092"/>
    <property type="match status" value="1"/>
</dbReference>
<keyword evidence="4" id="KW-0653">Protein transport</keyword>
<name>A0A4R0YNW3_9GAMM</name>
<dbReference type="GO" id="GO:0015031">
    <property type="term" value="P:protein transport"/>
    <property type="evidence" value="ECO:0007669"/>
    <property type="project" value="UniProtKB-KW"/>
</dbReference>